<evidence type="ECO:0000256" key="9">
    <source>
        <dbReference type="RuleBase" id="RU365070"/>
    </source>
</evidence>
<comment type="similarity">
    <text evidence="3 9">Belongs to the UTP25 family.</text>
</comment>
<dbReference type="AlphaFoldDB" id="A0AAX4HB08"/>
<evidence type="ECO:0000256" key="5">
    <source>
        <dbReference type="ARBA" id="ARBA00022517"/>
    </source>
</evidence>
<feature type="region of interest" description="Disordered" evidence="10">
    <location>
        <begin position="76"/>
        <end position="172"/>
    </location>
</feature>
<name>A0AAX4HB08_9ASCO</name>
<dbReference type="Gene3D" id="3.40.50.300">
    <property type="entry name" value="P-loop containing nucleotide triphosphate hydrolases"/>
    <property type="match status" value="1"/>
</dbReference>
<dbReference type="InterPro" id="IPR010678">
    <property type="entry name" value="UTP25"/>
</dbReference>
<feature type="domain" description="UTP25 C-terminal" evidence="11">
    <location>
        <begin position="562"/>
        <end position="751"/>
    </location>
</feature>
<dbReference type="Pfam" id="PF22916">
    <property type="entry name" value="UTP25_NTPase-like"/>
    <property type="match status" value="1"/>
</dbReference>
<feature type="compositionally biased region" description="Acidic residues" evidence="10">
    <location>
        <begin position="41"/>
        <end position="57"/>
    </location>
</feature>
<evidence type="ECO:0000256" key="8">
    <source>
        <dbReference type="ARBA" id="ARBA00023274"/>
    </source>
</evidence>
<keyword evidence="14" id="KW-1185">Reference proteome</keyword>
<dbReference type="InterPro" id="IPR053939">
    <property type="entry name" value="UTP25_C"/>
</dbReference>
<evidence type="ECO:0000256" key="6">
    <source>
        <dbReference type="ARBA" id="ARBA00022552"/>
    </source>
</evidence>
<dbReference type="RefSeq" id="XP_062877936.1">
    <property type="nucleotide sequence ID" value="XM_063021866.1"/>
</dbReference>
<evidence type="ECO:0000256" key="1">
    <source>
        <dbReference type="ARBA" id="ARBA00002883"/>
    </source>
</evidence>
<evidence type="ECO:0000256" key="10">
    <source>
        <dbReference type="SAM" id="MobiDB-lite"/>
    </source>
</evidence>
<dbReference type="KEGG" id="asau:88173938"/>
<dbReference type="InterPro" id="IPR027417">
    <property type="entry name" value="P-loop_NTPase"/>
</dbReference>
<feature type="domain" description="UTP25 NTP hydrolase-like" evidence="12">
    <location>
        <begin position="284"/>
        <end position="549"/>
    </location>
</feature>
<evidence type="ECO:0000259" key="11">
    <source>
        <dbReference type="Pfam" id="PF06862"/>
    </source>
</evidence>
<keyword evidence="7 9" id="KW-0539">Nucleus</keyword>
<feature type="compositionally biased region" description="Acidic residues" evidence="10">
    <location>
        <begin position="106"/>
        <end position="130"/>
    </location>
</feature>
<keyword evidence="6 9" id="KW-0698">rRNA processing</keyword>
<feature type="compositionally biased region" description="Acidic residues" evidence="10">
    <location>
        <begin position="137"/>
        <end position="152"/>
    </location>
</feature>
<feature type="compositionally biased region" description="Acidic residues" evidence="10">
    <location>
        <begin position="161"/>
        <end position="172"/>
    </location>
</feature>
<protein>
    <recommendedName>
        <fullName evidence="4 9">U3 small nucleolar RNA-associated protein 25</fullName>
        <shortName evidence="9">U3 snoRNA-associated protein 25</shortName>
    </recommendedName>
</protein>
<dbReference type="EMBL" id="CP138896">
    <property type="protein sequence ID" value="WPK25554.1"/>
    <property type="molecule type" value="Genomic_DNA"/>
</dbReference>
<evidence type="ECO:0000256" key="7">
    <source>
        <dbReference type="ARBA" id="ARBA00023242"/>
    </source>
</evidence>
<keyword evidence="8 9" id="KW-0687">Ribonucleoprotein</keyword>
<dbReference type="GO" id="GO:0034511">
    <property type="term" value="F:U3 snoRNA binding"/>
    <property type="evidence" value="ECO:0007669"/>
    <property type="project" value="InterPro"/>
</dbReference>
<reference evidence="13 14" key="1">
    <citation type="submission" date="2023-10" db="EMBL/GenBank/DDBJ databases">
        <title>Draft Genome Sequence of Candida saopaulonensis from a very Premature Infant with Sepsis.</title>
        <authorList>
            <person name="Ning Y."/>
            <person name="Dai R."/>
            <person name="Xiao M."/>
            <person name="Xu Y."/>
            <person name="Yan Q."/>
            <person name="Zhang L."/>
        </authorList>
    </citation>
    <scope>NUCLEOTIDE SEQUENCE [LARGE SCALE GENOMIC DNA]</scope>
    <source>
        <strain evidence="13 14">19XY460</strain>
    </source>
</reference>
<evidence type="ECO:0000259" key="12">
    <source>
        <dbReference type="Pfam" id="PF22916"/>
    </source>
</evidence>
<dbReference type="Pfam" id="PF06862">
    <property type="entry name" value="Utp25_C"/>
    <property type="match status" value="1"/>
</dbReference>
<evidence type="ECO:0000313" key="13">
    <source>
        <dbReference type="EMBL" id="WPK25554.1"/>
    </source>
</evidence>
<comment type="subcellular location">
    <subcellularLocation>
        <location evidence="2 9">Nucleus</location>
        <location evidence="2 9">Nucleolus</location>
    </subcellularLocation>
</comment>
<comment type="function">
    <text evidence="1 9">DEAD-box RNA helicase-like protein required for pre-18S rRNA processing, specifically at sites A0, A1, and A2.</text>
</comment>
<dbReference type="GO" id="GO:0032040">
    <property type="term" value="C:small-subunit processome"/>
    <property type="evidence" value="ECO:0007669"/>
    <property type="project" value="TreeGrafter"/>
</dbReference>
<dbReference type="GeneID" id="88173938"/>
<dbReference type="GO" id="GO:0019843">
    <property type="term" value="F:rRNA binding"/>
    <property type="evidence" value="ECO:0007669"/>
    <property type="project" value="TreeGrafter"/>
</dbReference>
<feature type="region of interest" description="Disordered" evidence="10">
    <location>
        <begin position="1"/>
        <end position="62"/>
    </location>
</feature>
<organism evidence="13 14">
    <name type="scientific">Australozyma saopauloensis</name>
    <dbReference type="NCBI Taxonomy" id="291208"/>
    <lineage>
        <taxon>Eukaryota</taxon>
        <taxon>Fungi</taxon>
        <taxon>Dikarya</taxon>
        <taxon>Ascomycota</taxon>
        <taxon>Saccharomycotina</taxon>
        <taxon>Pichiomycetes</taxon>
        <taxon>Metschnikowiaceae</taxon>
        <taxon>Australozyma</taxon>
    </lineage>
</organism>
<dbReference type="Proteomes" id="UP001338582">
    <property type="component" value="Chromosome 3"/>
</dbReference>
<dbReference type="PANTHER" id="PTHR12933">
    <property type="entry name" value="ORF PROTEIN-RELATED"/>
    <property type="match status" value="1"/>
</dbReference>
<evidence type="ECO:0000256" key="3">
    <source>
        <dbReference type="ARBA" id="ARBA00009223"/>
    </source>
</evidence>
<evidence type="ECO:0000313" key="14">
    <source>
        <dbReference type="Proteomes" id="UP001338582"/>
    </source>
</evidence>
<evidence type="ECO:0000256" key="2">
    <source>
        <dbReference type="ARBA" id="ARBA00004604"/>
    </source>
</evidence>
<comment type="subunit">
    <text evidence="9">Component of the ribosomal small subunit (SSU) processome composed of at least 40 protein subunits and snoRNA U3.</text>
</comment>
<gene>
    <name evidence="13" type="ORF">PUMCH_002874</name>
</gene>
<evidence type="ECO:0000256" key="4">
    <source>
        <dbReference type="ARBA" id="ARBA00015422"/>
    </source>
</evidence>
<proteinExistence type="inferred from homology"/>
<dbReference type="InterPro" id="IPR053940">
    <property type="entry name" value="UTP25_NTPase-like"/>
</dbReference>
<accession>A0AAX4HB08</accession>
<keyword evidence="5 9" id="KW-0690">Ribosome biogenesis</keyword>
<dbReference type="GO" id="GO:0000462">
    <property type="term" value="P:maturation of SSU-rRNA from tricistronic rRNA transcript (SSU-rRNA, 5.8S rRNA, LSU-rRNA)"/>
    <property type="evidence" value="ECO:0007669"/>
    <property type="project" value="TreeGrafter"/>
</dbReference>
<sequence>MAKRELSGPQKGGQKKHRNGHGRQSMRTVTRTARRDKPEEVEPEVSESLEDEQEEAPVADKFQNIKAYDALLTLLKSDQQNIESTKAVKERSKKGKSHETSGSIESNEEDDEVNDDQDAESSDNEDDDSEDFKGFDAEENEQEEGQEAEQEESVAGLNVEEPSEDEEEEMEFDAFDDQSNFNALEDPFEAHFNGVTEEYANKKSKLIETAKWETTAKASLADGSYIATTQSPPGGALASGLIAKTNNVEKYSTLKQRVRSDYLRHHSENLDELELDLLHNMLEYKDINYPYKLYNNASYKKLYLLHVLNHVFKTRDRVMKNNEKIRNYHDALKNGTLKKGAVEPELRDQGFTRPKALILLPTRNAAYELIEQIIKLSGAEQLENRKKFKSQFYEESSPLLTKPDDFKHTFKGNTNDFFSVGLKFTRKAVKLYSSFYNSDILVASPIGLSMILEDPKQSKREYDFLSSIEVLVIDHANQIEMQNWDHVGTVLKYLNKIPKDFHGADFSRIRMWSVNDQAKLMRQSMVFSEYLTPNINSIVSRSQNIGGKVRYRPIFTSKTCIMNSVGLKIKQIFQRFDSADPQNNYEARFKFFVNSVLPSTLKQSSYENGLLVYIPSYFDYVRVKAHMKQNTRINFASIDEYSSKSKISKARYAFSAGKVQVLLYSERLHHYSRYDLYGVKNVLVYEVPSNPLFYKELLRYVGKSVYKEQADIDLSFVKTIYSKWDSMPLERIVGNERAPVLCNLVNELYEFR</sequence>
<dbReference type="PANTHER" id="PTHR12933:SF0">
    <property type="entry name" value="U3 SMALL NUCLEOLAR RNA-ASSOCIATED PROTEIN 25 HOMOLOG"/>
    <property type="match status" value="1"/>
</dbReference>